<feature type="compositionally biased region" description="Gly residues" evidence="1">
    <location>
        <begin position="318"/>
        <end position="345"/>
    </location>
</feature>
<gene>
    <name evidence="2" type="ORF">Tci_395132</name>
</gene>
<feature type="region of interest" description="Disordered" evidence="1">
    <location>
        <begin position="415"/>
        <end position="456"/>
    </location>
</feature>
<feature type="compositionally biased region" description="Gly residues" evidence="1">
    <location>
        <begin position="355"/>
        <end position="378"/>
    </location>
</feature>
<feature type="region of interest" description="Disordered" evidence="1">
    <location>
        <begin position="275"/>
        <end position="378"/>
    </location>
</feature>
<accession>A0A699HIH2</accession>
<protein>
    <submittedName>
        <fullName evidence="2">Zf-CCHC domain-containing protein/DUF4219 domain-containing protein/UBN2 domain-containing protein</fullName>
    </submittedName>
</protein>
<comment type="caution">
    <text evidence="2">The sequence shown here is derived from an EMBL/GenBank/DDBJ whole genome shotgun (WGS) entry which is preliminary data.</text>
</comment>
<reference evidence="2" key="1">
    <citation type="journal article" date="2019" name="Sci. Rep.">
        <title>Draft genome of Tanacetum cinerariifolium, the natural source of mosquito coil.</title>
        <authorList>
            <person name="Yamashiro T."/>
            <person name="Shiraishi A."/>
            <person name="Satake H."/>
            <person name="Nakayama K."/>
        </authorList>
    </citation>
    <scope>NUCLEOTIDE SEQUENCE</scope>
</reference>
<dbReference type="AlphaFoldDB" id="A0A699HIH2"/>
<evidence type="ECO:0000313" key="2">
    <source>
        <dbReference type="EMBL" id="GEY23158.1"/>
    </source>
</evidence>
<feature type="compositionally biased region" description="Basic and acidic residues" evidence="1">
    <location>
        <begin position="419"/>
        <end position="443"/>
    </location>
</feature>
<feature type="non-terminal residue" evidence="2">
    <location>
        <position position="1"/>
    </location>
</feature>
<dbReference type="EMBL" id="BKCJ010161818">
    <property type="protein sequence ID" value="GEY23158.1"/>
    <property type="molecule type" value="Genomic_DNA"/>
</dbReference>
<name>A0A699HIH2_TANCI</name>
<proteinExistence type="predicted"/>
<evidence type="ECO:0000256" key="1">
    <source>
        <dbReference type="SAM" id="MobiDB-lite"/>
    </source>
</evidence>
<organism evidence="2">
    <name type="scientific">Tanacetum cinerariifolium</name>
    <name type="common">Dalmatian daisy</name>
    <name type="synonym">Chrysanthemum cinerariifolium</name>
    <dbReference type="NCBI Taxonomy" id="118510"/>
    <lineage>
        <taxon>Eukaryota</taxon>
        <taxon>Viridiplantae</taxon>
        <taxon>Streptophyta</taxon>
        <taxon>Embryophyta</taxon>
        <taxon>Tracheophyta</taxon>
        <taxon>Spermatophyta</taxon>
        <taxon>Magnoliopsida</taxon>
        <taxon>eudicotyledons</taxon>
        <taxon>Gunneridae</taxon>
        <taxon>Pentapetalae</taxon>
        <taxon>asterids</taxon>
        <taxon>campanulids</taxon>
        <taxon>Asterales</taxon>
        <taxon>Asteraceae</taxon>
        <taxon>Asteroideae</taxon>
        <taxon>Anthemideae</taxon>
        <taxon>Anthemidinae</taxon>
        <taxon>Tanacetum</taxon>
    </lineage>
</organism>
<sequence length="502" mass="55604">KKKKKKGREPSDQQFILKIARKCRVLIEDVVRSLSALIYCRDLDTITLRDLINSDGKLIPEDPQPGVPRVGILRPPRASMQDLYDRICRMEIRQEAIERMEYKQSYHWDRYQGVFEHMARVYSVPLQGAYNPPRFETYVKAKDLDLCHIILNGDFPPVVRNKDTQVFEVVSFEEQSEDLKRKLAKNNEAKMVLYNSLPRKEYERVFFGFIDAVNDWLPEKKTNDVSPLPPIIRKMPAIPQKARIKALCKTSRSQVSRVGRTMTCKNCWQKGHNKASCKAYPEPKPIVEKKQPSRKKHVVVGQYTSRGGGRSDRSNGNDGSGCGGIGDASGSGIGESGSGGRCGGRTGERGRRGGGRVGRGGGKGSRGGGRAGRGGGRAGSISLGVLTAKEPTQQSGVWFVDTTIDVKEAPVVETSDTTKVGEGKAPAVDKGKAKASVEDEPAPKRKRGRPPSNVDGIMIYHKNRGRSKKITNMKLNKPFQFDEFGTGSTLDKAFDVEDYSFA</sequence>